<comment type="similarity">
    <text evidence="2">Belongs to the TMEM19 family.</text>
</comment>
<dbReference type="Proteomes" id="UP001195483">
    <property type="component" value="Unassembled WGS sequence"/>
</dbReference>
<reference evidence="8" key="1">
    <citation type="journal article" date="2021" name="Genome Biol. Evol.">
        <title>A High-Quality Reference Genome for a Parasitic Bivalve with Doubly Uniparental Inheritance (Bivalvia: Unionida).</title>
        <authorList>
            <person name="Smith C.H."/>
        </authorList>
    </citation>
    <scope>NUCLEOTIDE SEQUENCE</scope>
    <source>
        <strain evidence="8">CHS0354</strain>
    </source>
</reference>
<evidence type="ECO:0000256" key="2">
    <source>
        <dbReference type="ARBA" id="ARBA00009012"/>
    </source>
</evidence>
<organism evidence="8 9">
    <name type="scientific">Potamilus streckersoni</name>
    <dbReference type="NCBI Taxonomy" id="2493646"/>
    <lineage>
        <taxon>Eukaryota</taxon>
        <taxon>Metazoa</taxon>
        <taxon>Spiralia</taxon>
        <taxon>Lophotrochozoa</taxon>
        <taxon>Mollusca</taxon>
        <taxon>Bivalvia</taxon>
        <taxon>Autobranchia</taxon>
        <taxon>Heteroconchia</taxon>
        <taxon>Palaeoheterodonta</taxon>
        <taxon>Unionida</taxon>
        <taxon>Unionoidea</taxon>
        <taxon>Unionidae</taxon>
        <taxon>Ambleminae</taxon>
        <taxon>Lampsilini</taxon>
        <taxon>Potamilus</taxon>
    </lineage>
</organism>
<proteinExistence type="inferred from homology"/>
<gene>
    <name evidence="8" type="ORF">CHS0354_014424</name>
</gene>
<evidence type="ECO:0000256" key="4">
    <source>
        <dbReference type="ARBA" id="ARBA00022692"/>
    </source>
</evidence>
<keyword evidence="9" id="KW-1185">Reference proteome</keyword>
<name>A0AAE0VRW5_9BIVA</name>
<dbReference type="InterPro" id="IPR002794">
    <property type="entry name" value="DUF92_TMEM19"/>
</dbReference>
<dbReference type="EMBL" id="JAEAOA010000895">
    <property type="protein sequence ID" value="KAK3587909.1"/>
    <property type="molecule type" value="Genomic_DNA"/>
</dbReference>
<reference evidence="8" key="3">
    <citation type="submission" date="2023-05" db="EMBL/GenBank/DDBJ databases">
        <authorList>
            <person name="Smith C.H."/>
        </authorList>
    </citation>
    <scope>NUCLEOTIDE SEQUENCE</scope>
    <source>
        <strain evidence="8">CHS0354</strain>
        <tissue evidence="8">Mantle</tissue>
    </source>
</reference>
<dbReference type="AlphaFoldDB" id="A0AAE0VRW5"/>
<comment type="subcellular location">
    <subcellularLocation>
        <location evidence="1">Membrane</location>
        <topology evidence="1">Multi-pass membrane protein</topology>
    </subcellularLocation>
</comment>
<evidence type="ECO:0000313" key="8">
    <source>
        <dbReference type="EMBL" id="KAK3587909.1"/>
    </source>
</evidence>
<evidence type="ECO:0000256" key="1">
    <source>
        <dbReference type="ARBA" id="ARBA00004141"/>
    </source>
</evidence>
<protein>
    <recommendedName>
        <fullName evidence="3">Transmembrane protein 19</fullName>
    </recommendedName>
</protein>
<feature type="transmembrane region" description="Helical" evidence="7">
    <location>
        <begin position="6"/>
        <end position="25"/>
    </location>
</feature>
<feature type="transmembrane region" description="Helical" evidence="7">
    <location>
        <begin position="301"/>
        <end position="321"/>
    </location>
</feature>
<keyword evidence="6 7" id="KW-0472">Membrane</keyword>
<evidence type="ECO:0000256" key="7">
    <source>
        <dbReference type="SAM" id="Phobius"/>
    </source>
</evidence>
<evidence type="ECO:0000256" key="6">
    <source>
        <dbReference type="ARBA" id="ARBA00023136"/>
    </source>
</evidence>
<dbReference type="PANTHER" id="PTHR13353:SF5">
    <property type="entry name" value="TRANSMEMBRANE PROTEIN 19"/>
    <property type="match status" value="1"/>
</dbReference>
<feature type="transmembrane region" description="Helical" evidence="7">
    <location>
        <begin position="202"/>
        <end position="225"/>
    </location>
</feature>
<feature type="transmembrane region" description="Helical" evidence="7">
    <location>
        <begin position="245"/>
        <end position="267"/>
    </location>
</feature>
<comment type="caution">
    <text evidence="8">The sequence shown here is derived from an EMBL/GenBank/DDBJ whole genome shotgun (WGS) entry which is preliminary data.</text>
</comment>
<keyword evidence="4 7" id="KW-0812">Transmembrane</keyword>
<evidence type="ECO:0000256" key="3">
    <source>
        <dbReference type="ARBA" id="ARBA00014258"/>
    </source>
</evidence>
<dbReference type="PANTHER" id="PTHR13353">
    <property type="entry name" value="TRANSMEMBRANE PROTEIN 19"/>
    <property type="match status" value="1"/>
</dbReference>
<evidence type="ECO:0000256" key="5">
    <source>
        <dbReference type="ARBA" id="ARBA00022989"/>
    </source>
</evidence>
<sequence length="323" mass="34683">MILLVLILAVVIPLSLIIWLTSVIFSPYVDLKPLSPWRALLAAVAPTLISSWGLKKGSLDRTGAAAGLVVGFILTISNLCFFSSLLMFFVAASKATKFRSKKKRMLEEDFKEGGQRNWIQVLCNGGVAAEFALIYMIDVGCTEKLVNFSHDYNASWLSMAVLGSLACSCGDTFASEMGTVFGRLSSSRLITTFKKVPKGTNGGVSIVGTVSSLIGGLLVGMAYYLPLVCLTNVSHLENSPVQWPIVPLAGLYGILGSTVDSLLGATLQYSGYDKKKKCVVEHPGPNVEHISGIALLDNHSVNLVAAVITAFLAPKIAFFTWRN</sequence>
<feature type="transmembrane region" description="Helical" evidence="7">
    <location>
        <begin position="66"/>
        <end position="96"/>
    </location>
</feature>
<dbReference type="Pfam" id="PF01940">
    <property type="entry name" value="DUF92"/>
    <property type="match status" value="1"/>
</dbReference>
<keyword evidence="5 7" id="KW-1133">Transmembrane helix</keyword>
<dbReference type="GO" id="GO:0016020">
    <property type="term" value="C:membrane"/>
    <property type="evidence" value="ECO:0007669"/>
    <property type="project" value="UniProtKB-SubCell"/>
</dbReference>
<reference evidence="8" key="2">
    <citation type="journal article" date="2021" name="Genome Biol. Evol.">
        <title>Developing a high-quality reference genome for a parasitic bivalve with doubly uniparental inheritance (Bivalvia: Unionida).</title>
        <authorList>
            <person name="Smith C.H."/>
        </authorList>
    </citation>
    <scope>NUCLEOTIDE SEQUENCE</scope>
    <source>
        <strain evidence="8">CHS0354</strain>
        <tissue evidence="8">Mantle</tissue>
    </source>
</reference>
<accession>A0AAE0VRW5</accession>
<evidence type="ECO:0000313" key="9">
    <source>
        <dbReference type="Proteomes" id="UP001195483"/>
    </source>
</evidence>